<dbReference type="Proteomes" id="UP000473014">
    <property type="component" value="Unassembled WGS sequence"/>
</dbReference>
<keyword evidence="3" id="KW-1185">Reference proteome</keyword>
<proteinExistence type="predicted"/>
<organism evidence="2 3">
    <name type="scientific">Streptomyces taklimakanensis</name>
    <dbReference type="NCBI Taxonomy" id="2569853"/>
    <lineage>
        <taxon>Bacteria</taxon>
        <taxon>Bacillati</taxon>
        <taxon>Actinomycetota</taxon>
        <taxon>Actinomycetes</taxon>
        <taxon>Kitasatosporales</taxon>
        <taxon>Streptomycetaceae</taxon>
        <taxon>Streptomyces</taxon>
    </lineage>
</organism>
<name>A0A6G2BJN8_9ACTN</name>
<dbReference type="EMBL" id="WIXO01000001">
    <property type="protein sequence ID" value="MTE22273.1"/>
    <property type="molecule type" value="Genomic_DNA"/>
</dbReference>
<feature type="compositionally biased region" description="Basic and acidic residues" evidence="1">
    <location>
        <begin position="63"/>
        <end position="79"/>
    </location>
</feature>
<accession>A0A6G2BJN8</accession>
<evidence type="ECO:0000256" key="1">
    <source>
        <dbReference type="SAM" id="MobiDB-lite"/>
    </source>
</evidence>
<dbReference type="RefSeq" id="WP_155072785.1">
    <property type="nucleotide sequence ID" value="NZ_WIXO01000001.1"/>
</dbReference>
<comment type="caution">
    <text evidence="2">The sequence shown here is derived from an EMBL/GenBank/DDBJ whole genome shotgun (WGS) entry which is preliminary data.</text>
</comment>
<evidence type="ECO:0000313" key="2">
    <source>
        <dbReference type="EMBL" id="MTE22273.1"/>
    </source>
</evidence>
<feature type="region of interest" description="Disordered" evidence="1">
    <location>
        <begin position="32"/>
        <end position="79"/>
    </location>
</feature>
<evidence type="ECO:0000313" key="3">
    <source>
        <dbReference type="Proteomes" id="UP000473014"/>
    </source>
</evidence>
<reference evidence="2 3" key="1">
    <citation type="submission" date="2019-11" db="EMBL/GenBank/DDBJ databases">
        <authorList>
            <person name="Yuan L."/>
        </authorList>
    </citation>
    <scope>NUCLEOTIDE SEQUENCE [LARGE SCALE GENOMIC DNA]</scope>
    <source>
        <strain evidence="2 3">TRM43335</strain>
    </source>
</reference>
<gene>
    <name evidence="2" type="ORF">F0L17_24855</name>
</gene>
<protein>
    <submittedName>
        <fullName evidence="2">Uncharacterized protein</fullName>
    </submittedName>
</protein>
<sequence>MAVTAFVIPPLLLCAMLALEWYEERMLGASAGDDEAAPARHAARERHLRAVPDLPEAAPSGPVRRDGATGDRDAARRAA</sequence>
<dbReference type="AlphaFoldDB" id="A0A6G2BJN8"/>